<evidence type="ECO:0000313" key="5">
    <source>
        <dbReference type="Proteomes" id="UP000191171"/>
    </source>
</evidence>
<evidence type="ECO:0000259" key="3">
    <source>
        <dbReference type="Pfam" id="PF00724"/>
    </source>
</evidence>
<protein>
    <submittedName>
        <fullName evidence="4">NADH-dependent flavin oxidoreductase</fullName>
    </submittedName>
</protein>
<reference evidence="4 5" key="1">
    <citation type="submission" date="2017-02" db="EMBL/GenBank/DDBJ databases">
        <title>Clonality and virulence of isolates of VRE in Hematopoietic Stem Cell Transplanted (HSCT) patients.</title>
        <authorList>
            <person name="Marchi A.P."/>
            <person name="Martins R.C."/>
            <person name="Marie S.K."/>
            <person name="Levin A.S."/>
            <person name="Costa S.F."/>
        </authorList>
    </citation>
    <scope>NUCLEOTIDE SEQUENCE [LARGE SCALE GENOMIC DNA]</scope>
    <source>
        <strain evidence="4 5">LIM1759</strain>
    </source>
</reference>
<dbReference type="PANTHER" id="PTHR43656:SF2">
    <property type="entry name" value="BINDING OXIDOREDUCTASE, PUTATIVE (AFU_ORTHOLOGUE AFUA_2G08260)-RELATED"/>
    <property type="match status" value="1"/>
</dbReference>
<dbReference type="Pfam" id="PF00724">
    <property type="entry name" value="Oxidored_FMN"/>
    <property type="match status" value="1"/>
</dbReference>
<name>A0A1S8I9G9_ENTFC</name>
<dbReference type="Gene3D" id="3.20.20.70">
    <property type="entry name" value="Aldolase class I"/>
    <property type="match status" value="1"/>
</dbReference>
<evidence type="ECO:0000256" key="1">
    <source>
        <dbReference type="ARBA" id="ARBA00022630"/>
    </source>
</evidence>
<evidence type="ECO:0000313" key="4">
    <source>
        <dbReference type="EMBL" id="OOL84143.1"/>
    </source>
</evidence>
<comment type="caution">
    <text evidence="4">The sequence shown here is derived from an EMBL/GenBank/DDBJ whole genome shotgun (WGS) entry which is preliminary data.</text>
</comment>
<dbReference type="SUPFAM" id="SSF51395">
    <property type="entry name" value="FMN-linked oxidoreductases"/>
    <property type="match status" value="1"/>
</dbReference>
<dbReference type="Proteomes" id="UP000191171">
    <property type="component" value="Unassembled WGS sequence"/>
</dbReference>
<dbReference type="GO" id="GO:0010181">
    <property type="term" value="F:FMN binding"/>
    <property type="evidence" value="ECO:0007669"/>
    <property type="project" value="InterPro"/>
</dbReference>
<dbReference type="InterPro" id="IPR001155">
    <property type="entry name" value="OxRdtase_FMN_N"/>
</dbReference>
<dbReference type="InterPro" id="IPR051799">
    <property type="entry name" value="NADH_flavin_oxidoreductase"/>
</dbReference>
<dbReference type="GO" id="GO:0016491">
    <property type="term" value="F:oxidoreductase activity"/>
    <property type="evidence" value="ECO:0007669"/>
    <property type="project" value="UniProtKB-KW"/>
</dbReference>
<keyword evidence="1" id="KW-0285">Flavoprotein</keyword>
<gene>
    <name evidence="4" type="ORF">B1P95_00120</name>
</gene>
<organism evidence="4 5">
    <name type="scientific">Enterococcus faecium</name>
    <name type="common">Streptococcus faecium</name>
    <dbReference type="NCBI Taxonomy" id="1352"/>
    <lineage>
        <taxon>Bacteria</taxon>
        <taxon>Bacillati</taxon>
        <taxon>Bacillota</taxon>
        <taxon>Bacilli</taxon>
        <taxon>Lactobacillales</taxon>
        <taxon>Enterococcaceae</taxon>
        <taxon>Enterococcus</taxon>
    </lineage>
</organism>
<keyword evidence="2" id="KW-0560">Oxidoreductase</keyword>
<feature type="domain" description="NADH:flavin oxidoreductase/NADH oxidase N-terminal" evidence="3">
    <location>
        <begin position="17"/>
        <end position="340"/>
    </location>
</feature>
<dbReference type="AlphaFoldDB" id="A0A1S8I9G9"/>
<dbReference type="EMBL" id="MVGJ01000001">
    <property type="protein sequence ID" value="OOL84143.1"/>
    <property type="molecule type" value="Genomic_DNA"/>
</dbReference>
<proteinExistence type="predicted"/>
<dbReference type="InterPro" id="IPR013785">
    <property type="entry name" value="Aldolase_TIM"/>
</dbReference>
<accession>A0A1S8I9G9</accession>
<dbReference type="CDD" id="cd04735">
    <property type="entry name" value="OYE_like_4_FMN"/>
    <property type="match status" value="1"/>
</dbReference>
<sequence length="368" mass="41620">MGGMTMSQFDQSITLPSGVQLKNRLMLSPMTTQLSFFNGVITEDEITYYKQRSKGLGAVITGAANVQDIGKGWPGELSIAHDEMIPRLSELAKAIQGEGAKAIIQIFHGGRMTSRATLSGEQPVSASAVAAKRPDAETPRAMSEEEIVETIQAFGKATRRAIESGFDGIELHGANTYLIQQFFSPHSNRREDQWGGSLENRYRFIEELLTTVFSAVEQYAKKPFIVGYRFSPEEYETPGIRFEDTIWLLERLRESKLDYLHVSLNMYDRIARSDKYNDKSILEVVHNTIQGKIPLVGVGGIRNREDVEQVLKYAELAAIGQQMIVDPDWAEKLLENREDEFVTKPFEEAYKELYLPSPLYNFLKARYQ</sequence>
<dbReference type="PANTHER" id="PTHR43656">
    <property type="entry name" value="BINDING OXIDOREDUCTASE, PUTATIVE (AFU_ORTHOLOGUE AFUA_2G08260)-RELATED"/>
    <property type="match status" value="1"/>
</dbReference>
<evidence type="ECO:0000256" key="2">
    <source>
        <dbReference type="ARBA" id="ARBA00023002"/>
    </source>
</evidence>